<organism evidence="2 3">
    <name type="scientific">Vigna angularis var. angularis</name>
    <dbReference type="NCBI Taxonomy" id="157739"/>
    <lineage>
        <taxon>Eukaryota</taxon>
        <taxon>Viridiplantae</taxon>
        <taxon>Streptophyta</taxon>
        <taxon>Embryophyta</taxon>
        <taxon>Tracheophyta</taxon>
        <taxon>Spermatophyta</taxon>
        <taxon>Magnoliopsida</taxon>
        <taxon>eudicotyledons</taxon>
        <taxon>Gunneridae</taxon>
        <taxon>Pentapetalae</taxon>
        <taxon>rosids</taxon>
        <taxon>fabids</taxon>
        <taxon>Fabales</taxon>
        <taxon>Fabaceae</taxon>
        <taxon>Papilionoideae</taxon>
        <taxon>50 kb inversion clade</taxon>
        <taxon>NPAAA clade</taxon>
        <taxon>indigoferoid/millettioid clade</taxon>
        <taxon>Phaseoleae</taxon>
        <taxon>Vigna</taxon>
    </lineage>
</organism>
<feature type="transmembrane region" description="Helical" evidence="1">
    <location>
        <begin position="33"/>
        <end position="53"/>
    </location>
</feature>
<evidence type="ECO:0000313" key="2">
    <source>
        <dbReference type="EMBL" id="BAT80062.1"/>
    </source>
</evidence>
<dbReference type="Proteomes" id="UP000291084">
    <property type="component" value="Chromosome 2"/>
</dbReference>
<keyword evidence="1" id="KW-0472">Membrane</keyword>
<evidence type="ECO:0000313" key="3">
    <source>
        <dbReference type="Proteomes" id="UP000291084"/>
    </source>
</evidence>
<name>A0A0S3RHP4_PHAAN</name>
<protein>
    <submittedName>
        <fullName evidence="2">Uncharacterized protein</fullName>
    </submittedName>
</protein>
<feature type="non-terminal residue" evidence="2">
    <location>
        <position position="1"/>
    </location>
</feature>
<sequence length="81" mass="9364">CTLYRRFISFPSLLFVLLQILILFFLYHPFKLSLFTFSLFFFFSNFLLCIALLQRQWTVVATTTPAPSKRFSGTSRAAGLA</sequence>
<gene>
    <name evidence="2" type="primary">Vigan.02G302500</name>
    <name evidence="2" type="ORF">VIGAN_02302500</name>
</gene>
<keyword evidence="3" id="KW-1185">Reference proteome</keyword>
<dbReference type="AlphaFoldDB" id="A0A0S3RHP4"/>
<evidence type="ECO:0000256" key="1">
    <source>
        <dbReference type="SAM" id="Phobius"/>
    </source>
</evidence>
<keyword evidence="1" id="KW-0812">Transmembrane</keyword>
<accession>A0A0S3RHP4</accession>
<reference evidence="2 3" key="1">
    <citation type="journal article" date="2015" name="Sci. Rep.">
        <title>The power of single molecule real-time sequencing technology in the de novo assembly of a eukaryotic genome.</title>
        <authorList>
            <person name="Sakai H."/>
            <person name="Naito K."/>
            <person name="Ogiso-Tanaka E."/>
            <person name="Takahashi Y."/>
            <person name="Iseki K."/>
            <person name="Muto C."/>
            <person name="Satou K."/>
            <person name="Teruya K."/>
            <person name="Shiroma A."/>
            <person name="Shimoji M."/>
            <person name="Hirano T."/>
            <person name="Itoh T."/>
            <person name="Kaga A."/>
            <person name="Tomooka N."/>
        </authorList>
    </citation>
    <scope>NUCLEOTIDE SEQUENCE [LARGE SCALE GENOMIC DNA]</scope>
    <source>
        <strain evidence="3">cv. Shumari</strain>
    </source>
</reference>
<dbReference type="EMBL" id="AP015035">
    <property type="protein sequence ID" value="BAT80062.1"/>
    <property type="molecule type" value="Genomic_DNA"/>
</dbReference>
<keyword evidence="1" id="KW-1133">Transmembrane helix</keyword>
<feature type="transmembrane region" description="Helical" evidence="1">
    <location>
        <begin position="7"/>
        <end position="27"/>
    </location>
</feature>
<proteinExistence type="predicted"/>